<dbReference type="Gene3D" id="3.20.20.40">
    <property type="entry name" value="1, 4-beta cellobiohydrolase"/>
    <property type="match status" value="1"/>
</dbReference>
<feature type="binding site" evidence="11">
    <location>
        <position position="397"/>
    </location>
    <ligand>
        <name>substrate</name>
    </ligand>
</feature>
<evidence type="ECO:0000256" key="14">
    <source>
        <dbReference type="RuleBase" id="RU361186"/>
    </source>
</evidence>
<dbReference type="EMBL" id="KY860623">
    <property type="protein sequence ID" value="AVN89837.1"/>
    <property type="molecule type" value="Genomic_DNA"/>
</dbReference>
<gene>
    <name evidence="17" type="primary">CBHII</name>
</gene>
<feature type="binding site" evidence="11">
    <location>
        <position position="304"/>
    </location>
    <ligand>
        <name>substrate</name>
    </ligand>
</feature>
<keyword evidence="7 14" id="KW-0119">Carbohydrate metabolism</keyword>
<protein>
    <recommendedName>
        <fullName evidence="14">Glucanase</fullName>
        <ecNumber evidence="14">3.2.1.-</ecNumber>
    </recommendedName>
</protein>
<organism evidence="17">
    <name type="scientific">Aspergillus sp</name>
    <dbReference type="NCBI Taxonomy" id="5065"/>
    <lineage>
        <taxon>Eukaryota</taxon>
        <taxon>Fungi</taxon>
        <taxon>Dikarya</taxon>
        <taxon>Ascomycota</taxon>
        <taxon>Pezizomycotina</taxon>
        <taxon>Eurotiomycetes</taxon>
        <taxon>Eurotiomycetidae</taxon>
        <taxon>Eurotiales</taxon>
        <taxon>Aspergillaceae</taxon>
        <taxon>Aspergillus</taxon>
    </lineage>
</organism>
<comment type="similarity">
    <text evidence="2">Belongs to the glycosyl hydrolase 6 (cellulase B) family.</text>
</comment>
<dbReference type="PROSITE" id="PS00562">
    <property type="entry name" value="CBM1_1"/>
    <property type="match status" value="1"/>
</dbReference>
<dbReference type="PROSITE" id="PS00656">
    <property type="entry name" value="GLYCOSYL_HYDROL_F6_2"/>
    <property type="match status" value="1"/>
</dbReference>
<evidence type="ECO:0000256" key="9">
    <source>
        <dbReference type="ARBA" id="ARBA00023326"/>
    </source>
</evidence>
<evidence type="ECO:0000256" key="11">
    <source>
        <dbReference type="PIRSR" id="PIRSR001100-2"/>
    </source>
</evidence>
<dbReference type="InterPro" id="IPR016288">
    <property type="entry name" value="Beta_cellobiohydrolase"/>
</dbReference>
<dbReference type="InterPro" id="IPR036434">
    <property type="entry name" value="Beta_cellobiohydrolase_sf"/>
</dbReference>
<feature type="active site" description="Proton donor" evidence="10 13">
    <location>
        <position position="220"/>
    </location>
</feature>
<evidence type="ECO:0000256" key="13">
    <source>
        <dbReference type="PROSITE-ProRule" id="PRU10057"/>
    </source>
</evidence>
<dbReference type="GO" id="GO:0005576">
    <property type="term" value="C:extracellular region"/>
    <property type="evidence" value="ECO:0007669"/>
    <property type="project" value="InterPro"/>
</dbReference>
<dbReference type="InterPro" id="IPR000254">
    <property type="entry name" value="CBD"/>
</dbReference>
<keyword evidence="5 14" id="KW-0136">Cellulose degradation</keyword>
<dbReference type="InterPro" id="IPR001524">
    <property type="entry name" value="Glyco_hydro_6_CS"/>
</dbReference>
<evidence type="ECO:0000259" key="16">
    <source>
        <dbReference type="PROSITE" id="PS51164"/>
    </source>
</evidence>
<dbReference type="Pfam" id="PF00734">
    <property type="entry name" value="CBM_1"/>
    <property type="match status" value="1"/>
</dbReference>
<evidence type="ECO:0000256" key="5">
    <source>
        <dbReference type="ARBA" id="ARBA00023001"/>
    </source>
</evidence>
<feature type="active site" description="Proton acceptor" evidence="10">
    <location>
        <position position="399"/>
    </location>
</feature>
<evidence type="ECO:0000256" key="2">
    <source>
        <dbReference type="ARBA" id="ARBA00010533"/>
    </source>
</evidence>
<dbReference type="PROSITE" id="PS51164">
    <property type="entry name" value="CBM1_2"/>
    <property type="match status" value="1"/>
</dbReference>
<dbReference type="PROSITE" id="PS00655">
    <property type="entry name" value="GLYCOSYL_HYDROL_F6_1"/>
    <property type="match status" value="1"/>
</dbReference>
<accession>A0A2P1IUN2</accession>
<dbReference type="PANTHER" id="PTHR34876:SF4">
    <property type="entry name" value="1,4-BETA-D-GLUCAN CELLOBIOHYDROLASE C-RELATED"/>
    <property type="match status" value="1"/>
</dbReference>
<evidence type="ECO:0000256" key="6">
    <source>
        <dbReference type="ARBA" id="ARBA00023157"/>
    </source>
</evidence>
<evidence type="ECO:0000256" key="12">
    <source>
        <dbReference type="PROSITE-ProRule" id="PRU10056"/>
    </source>
</evidence>
<evidence type="ECO:0000256" key="4">
    <source>
        <dbReference type="ARBA" id="ARBA00022801"/>
    </source>
</evidence>
<dbReference type="GO" id="GO:0016162">
    <property type="term" value="F:cellulose 1,4-beta-cellobiosidase activity"/>
    <property type="evidence" value="ECO:0007669"/>
    <property type="project" value="UniProtKB-EC"/>
</dbReference>
<feature type="binding site" evidence="11">
    <location>
        <position position="133"/>
    </location>
    <ligand>
        <name>substrate</name>
    </ligand>
</feature>
<evidence type="ECO:0000256" key="1">
    <source>
        <dbReference type="ARBA" id="ARBA00001641"/>
    </source>
</evidence>
<dbReference type="GO" id="GO:0030248">
    <property type="term" value="F:cellulose binding"/>
    <property type="evidence" value="ECO:0007669"/>
    <property type="project" value="InterPro"/>
</dbReference>
<feature type="domain" description="CBM1" evidence="16">
    <location>
        <begin position="16"/>
        <end position="52"/>
    </location>
</feature>
<feature type="binding site" evidence="11">
    <location>
        <position position="131"/>
    </location>
    <ligand>
        <name>substrate</name>
    </ligand>
</feature>
<feature type="binding site" evidence="11">
    <location>
        <position position="265"/>
    </location>
    <ligand>
        <name>substrate</name>
    </ligand>
</feature>
<reference evidence="17" key="1">
    <citation type="submission" date="2017-04" db="EMBL/GenBank/DDBJ databases">
        <title>Cloning, expression of a novel cellobiohydrolase II from the halophilic fungus Phialosimplex sp. MF1 and structure prediction of the gene product.</title>
        <authorList>
            <person name="Du J."/>
        </authorList>
    </citation>
    <scope>NUCLEOTIDE SEQUENCE</scope>
    <source>
        <strain evidence="17">MF1</strain>
    </source>
</reference>
<dbReference type="PRINTS" id="PR00733">
    <property type="entry name" value="GLHYDRLASE6"/>
</dbReference>
<evidence type="ECO:0000256" key="15">
    <source>
        <dbReference type="SAM" id="MobiDB-lite"/>
    </source>
</evidence>
<dbReference type="SMR" id="A0A2P1IUN2"/>
<feature type="binding site" evidence="11">
    <location>
        <position position="365"/>
    </location>
    <ligand>
        <name>substrate</name>
    </ligand>
</feature>
<evidence type="ECO:0000256" key="8">
    <source>
        <dbReference type="ARBA" id="ARBA00023295"/>
    </source>
</evidence>
<dbReference type="AlphaFoldDB" id="A0A2P1IUN2"/>
<dbReference type="PANTHER" id="PTHR34876">
    <property type="match status" value="1"/>
</dbReference>
<keyword evidence="3 14" id="KW-0732">Signal</keyword>
<evidence type="ECO:0000313" key="17">
    <source>
        <dbReference type="EMBL" id="AVN89837.1"/>
    </source>
</evidence>
<dbReference type="EC" id="3.2.1.-" evidence="14"/>
<evidence type="ECO:0000256" key="3">
    <source>
        <dbReference type="ARBA" id="ARBA00022729"/>
    </source>
</evidence>
<dbReference type="SUPFAM" id="SSF51989">
    <property type="entry name" value="Glycosyl hydrolases family 6, cellulases"/>
    <property type="match status" value="1"/>
</dbReference>
<dbReference type="EMBL" id="KY860624">
    <property type="protein sequence ID" value="AVN89838.1"/>
    <property type="molecule type" value="mRNA"/>
</dbReference>
<comment type="similarity">
    <text evidence="14">Belongs to the glycosyl hydrolase family 6.</text>
</comment>
<dbReference type="FunFam" id="3.20.20.40:FF:000001">
    <property type="entry name" value="Glucanase"/>
    <property type="match status" value="1"/>
</dbReference>
<name>A0A2P1IUN2_9EURO</name>
<keyword evidence="8 14" id="KW-0326">Glycosidase</keyword>
<keyword evidence="6" id="KW-1015">Disulfide bond</keyword>
<dbReference type="SUPFAM" id="SSF57180">
    <property type="entry name" value="Cellulose-binding domain"/>
    <property type="match status" value="1"/>
</dbReference>
<feature type="active site" evidence="12">
    <location>
        <position position="173"/>
    </location>
</feature>
<dbReference type="SMART" id="SM00236">
    <property type="entry name" value="fCBD"/>
    <property type="match status" value="1"/>
</dbReference>
<comment type="catalytic activity">
    <reaction evidence="1">
        <text>Hydrolysis of (1-&gt;4)-beta-D-glucosidic linkages in cellulose and cellotetraose, releasing cellobiose from the non-reducing ends of the chains.</text>
        <dbReference type="EC" id="3.2.1.91"/>
    </reaction>
</comment>
<feature type="binding site" evidence="11">
    <location>
        <position position="393"/>
    </location>
    <ligand>
        <name>substrate</name>
    </ligand>
</feature>
<evidence type="ECO:0000256" key="7">
    <source>
        <dbReference type="ARBA" id="ARBA00023277"/>
    </source>
</evidence>
<dbReference type="GO" id="GO:0030245">
    <property type="term" value="P:cellulose catabolic process"/>
    <property type="evidence" value="ECO:0007669"/>
    <property type="project" value="UniProtKB-KW"/>
</dbReference>
<dbReference type="PIRSF" id="PIRSF001100">
    <property type="entry name" value="Beta_cellobiohydrolase"/>
    <property type="match status" value="1"/>
</dbReference>
<dbReference type="Pfam" id="PF01341">
    <property type="entry name" value="Glyco_hydro_6"/>
    <property type="match status" value="1"/>
</dbReference>
<dbReference type="InterPro" id="IPR035971">
    <property type="entry name" value="CBD_sf"/>
</dbReference>
<proteinExistence type="evidence at transcript level"/>
<feature type="signal peptide" evidence="14">
    <location>
        <begin position="1"/>
        <end position="16"/>
    </location>
</feature>
<feature type="region of interest" description="Disordered" evidence="15">
    <location>
        <begin position="62"/>
        <end position="82"/>
    </location>
</feature>
<evidence type="ECO:0000256" key="10">
    <source>
        <dbReference type="PIRSR" id="PIRSR001100-1"/>
    </source>
</evidence>
<sequence length="444" mass="47858">MQRSLAFALLSSAVYAQQDVWAQCGGQNWSGPTNCVSGSTCSTVNPYYAQCVPGATTMVTTTTTAEDSPTKTSATATPTITSAPSGNPFDGYDTYANGYYSSEIHNLAIPSLSSPLAAKASEVAEVPSFVWIDTIAKVPSMKTHLSAIREKNNAGANPPIAGIFVIYDLPDRDCAAAASNGELDIEDGGVDKYKHDYIDPIRETLVEFSDVQTMLVIEPDSLANMVTNMDVEKCANAADEYKECTAYAITTFDLPHVSMYLDAGHAGWLGWPANLEPTAQLFGELYKNAGSPAAVRGLATNVANYNAWSLSTCPSYTESNSNCDEKSYVNALAPLLRNNGFPAHFITDTSRNGVQPTEQIEWGHWCNVQGTGFGVRYTTDTGDPLEDAFIWIKPGGESDGTSDTSAARYDPHCGYEDALQPAPEAGHWFQAYFEQLLRNANPPF</sequence>
<keyword evidence="9 14" id="KW-0624">Polysaccharide degradation</keyword>
<keyword evidence="4 14" id="KW-0378">Hydrolase</keyword>
<feature type="chain" id="PRO_5015019268" description="Glucanase" evidence="14">
    <location>
        <begin position="17"/>
        <end position="444"/>
    </location>
</feature>
<feature type="binding site" evidence="11">
    <location>
        <position position="268"/>
    </location>
    <ligand>
        <name>substrate</name>
    </ligand>
</feature>